<dbReference type="Proteomes" id="UP000318578">
    <property type="component" value="Unassembled WGS sequence"/>
</dbReference>
<keyword evidence="5" id="KW-1185">Reference proteome</keyword>
<protein>
    <submittedName>
        <fullName evidence="4">MCE family protein</fullName>
    </submittedName>
</protein>
<organism evidence="4 5">
    <name type="scientific">Amycolatopsis acidiphila</name>
    <dbReference type="NCBI Taxonomy" id="715473"/>
    <lineage>
        <taxon>Bacteria</taxon>
        <taxon>Bacillati</taxon>
        <taxon>Actinomycetota</taxon>
        <taxon>Actinomycetes</taxon>
        <taxon>Pseudonocardiales</taxon>
        <taxon>Pseudonocardiaceae</taxon>
        <taxon>Amycolatopsis</taxon>
    </lineage>
</organism>
<keyword evidence="2" id="KW-0472">Membrane</keyword>
<evidence type="ECO:0000256" key="2">
    <source>
        <dbReference type="SAM" id="Phobius"/>
    </source>
</evidence>
<dbReference type="InterPro" id="IPR003399">
    <property type="entry name" value="Mce/MlaD"/>
</dbReference>
<dbReference type="AlphaFoldDB" id="A0A558AIN2"/>
<dbReference type="SUPFAM" id="SSF58104">
    <property type="entry name" value="Methyl-accepting chemotaxis protein (MCP) signaling domain"/>
    <property type="match status" value="1"/>
</dbReference>
<dbReference type="Pfam" id="PF02470">
    <property type="entry name" value="MlaD"/>
    <property type="match status" value="1"/>
</dbReference>
<evidence type="ECO:0000259" key="3">
    <source>
        <dbReference type="Pfam" id="PF02470"/>
    </source>
</evidence>
<feature type="transmembrane region" description="Helical" evidence="2">
    <location>
        <begin position="21"/>
        <end position="44"/>
    </location>
</feature>
<comment type="caution">
    <text evidence="4">The sequence shown here is derived from an EMBL/GenBank/DDBJ whole genome shotgun (WGS) entry which is preliminary data.</text>
</comment>
<accession>A0A558AIN2</accession>
<dbReference type="RefSeq" id="WP_144635961.1">
    <property type="nucleotide sequence ID" value="NZ_BNAX01000018.1"/>
</dbReference>
<dbReference type="EMBL" id="VJZA01000008">
    <property type="protein sequence ID" value="TVT24126.1"/>
    <property type="molecule type" value="Genomic_DNA"/>
</dbReference>
<keyword evidence="2" id="KW-0812">Transmembrane</keyword>
<dbReference type="PANTHER" id="PTHR33371">
    <property type="entry name" value="INTERMEMBRANE PHOSPHOLIPID TRANSPORT SYSTEM BINDING PROTEIN MLAD-RELATED"/>
    <property type="match status" value="1"/>
</dbReference>
<feature type="domain" description="Mce/MlaD" evidence="3">
    <location>
        <begin position="59"/>
        <end position="135"/>
    </location>
</feature>
<reference evidence="4 5" key="1">
    <citation type="submission" date="2019-07" db="EMBL/GenBank/DDBJ databases">
        <title>New species of Amycolatopsis and Streptomyces.</title>
        <authorList>
            <person name="Duangmal K."/>
            <person name="Teo W.F.A."/>
            <person name="Lipun K."/>
        </authorList>
    </citation>
    <scope>NUCLEOTIDE SEQUENCE [LARGE SCALE GENOMIC DNA]</scope>
    <source>
        <strain evidence="4 5">JCM 30562</strain>
    </source>
</reference>
<name>A0A558AIN2_9PSEU</name>
<feature type="compositionally biased region" description="Basic and acidic residues" evidence="1">
    <location>
        <begin position="412"/>
        <end position="421"/>
    </location>
</feature>
<dbReference type="OrthoDB" id="5242258at2"/>
<gene>
    <name evidence="4" type="ORF">FNH06_07985</name>
</gene>
<feature type="region of interest" description="Disordered" evidence="1">
    <location>
        <begin position="404"/>
        <end position="437"/>
    </location>
</feature>
<dbReference type="InterPro" id="IPR052336">
    <property type="entry name" value="MlaD_Phospholipid_Transporter"/>
</dbReference>
<feature type="compositionally biased region" description="Pro residues" evidence="1">
    <location>
        <begin position="428"/>
        <end position="437"/>
    </location>
</feature>
<evidence type="ECO:0000313" key="5">
    <source>
        <dbReference type="Proteomes" id="UP000318578"/>
    </source>
</evidence>
<proteinExistence type="predicted"/>
<evidence type="ECO:0000313" key="4">
    <source>
        <dbReference type="EMBL" id="TVT24126.1"/>
    </source>
</evidence>
<sequence>MSTRRKWSPVRTWQRLRTVPGLGRDIGAFVVVVALGLTAGGVILSQMNFHWPWESDKFTFQVEFNDAVAVSPGNSQEVRIAGVKVGDIRAAQPTDHNTSLVTVAVDAGNTIYDNARAVLRPKNPLNEMYVEISPGGPPGKPLPPGGVIPVTQTERPVQPEEVFDHLDDRARAAVTSLLDESDVALASAPQTLPGGLTATDDTLVKLQPVVDALAKRRENIQQLVTAISQISAAAGNNDQRLTSLVDATQQTLGVLAQRNDQLGSALGKLPGFTDELNRAMQGTAGLTAELDPALTNLNQAASGLPGALAETRQTVDELGRTVQSAKPVVAKAGPVVADLGPITAQLNSTFGDLKPVTAQLGYATAQLAPWMYDLGAFVYNTNSIFSVSDANGGLVRGHVSVDLQSPLGMTKPGDRDTDTYRDGGSPLGPYPAPGQGG</sequence>
<keyword evidence="2" id="KW-1133">Transmembrane helix</keyword>
<evidence type="ECO:0000256" key="1">
    <source>
        <dbReference type="SAM" id="MobiDB-lite"/>
    </source>
</evidence>
<dbReference type="PANTHER" id="PTHR33371:SF4">
    <property type="entry name" value="INTERMEMBRANE PHOSPHOLIPID TRANSPORT SYSTEM BINDING PROTEIN MLAD"/>
    <property type="match status" value="1"/>
</dbReference>